<accession>A0A0F8ZZA7</accession>
<dbReference type="EMBL" id="LAZR01048771">
    <property type="protein sequence ID" value="KKK91175.1"/>
    <property type="molecule type" value="Genomic_DNA"/>
</dbReference>
<organism evidence="1">
    <name type="scientific">marine sediment metagenome</name>
    <dbReference type="NCBI Taxonomy" id="412755"/>
    <lineage>
        <taxon>unclassified sequences</taxon>
        <taxon>metagenomes</taxon>
        <taxon>ecological metagenomes</taxon>
    </lineage>
</organism>
<reference evidence="1" key="1">
    <citation type="journal article" date="2015" name="Nature">
        <title>Complex archaea that bridge the gap between prokaryotes and eukaryotes.</title>
        <authorList>
            <person name="Spang A."/>
            <person name="Saw J.H."/>
            <person name="Jorgensen S.L."/>
            <person name="Zaremba-Niedzwiedzka K."/>
            <person name="Martijn J."/>
            <person name="Lind A.E."/>
            <person name="van Eijk R."/>
            <person name="Schleper C."/>
            <person name="Guy L."/>
            <person name="Ettema T.J."/>
        </authorList>
    </citation>
    <scope>NUCLEOTIDE SEQUENCE</scope>
</reference>
<comment type="caution">
    <text evidence="1">The sequence shown here is derived from an EMBL/GenBank/DDBJ whole genome shotgun (WGS) entry which is preliminary data.</text>
</comment>
<evidence type="ECO:0000313" key="1">
    <source>
        <dbReference type="EMBL" id="KKK91175.1"/>
    </source>
</evidence>
<name>A0A0F8ZZA7_9ZZZZ</name>
<dbReference type="AlphaFoldDB" id="A0A0F8ZZA7"/>
<feature type="non-terminal residue" evidence="1">
    <location>
        <position position="57"/>
    </location>
</feature>
<protein>
    <submittedName>
        <fullName evidence="1">Uncharacterized protein</fullName>
    </submittedName>
</protein>
<sequence>MLKTALEPKELLHEPSGIPNRRLTTFAFSKKGNHATVNIIGCFQLEPAVESFKFVRG</sequence>
<gene>
    <name evidence="1" type="ORF">LCGC14_2715620</name>
</gene>
<proteinExistence type="predicted"/>